<name>A0ABU7LHS9_9NOCA</name>
<feature type="transmembrane region" description="Helical" evidence="1">
    <location>
        <begin position="110"/>
        <end position="128"/>
    </location>
</feature>
<feature type="transmembrane region" description="Helical" evidence="1">
    <location>
        <begin position="79"/>
        <end position="98"/>
    </location>
</feature>
<evidence type="ECO:0000256" key="1">
    <source>
        <dbReference type="SAM" id="Phobius"/>
    </source>
</evidence>
<keyword evidence="1" id="KW-1133">Transmembrane helix</keyword>
<gene>
    <name evidence="2" type="ORF">Q7514_26670</name>
</gene>
<proteinExistence type="predicted"/>
<feature type="transmembrane region" description="Helical" evidence="1">
    <location>
        <begin position="51"/>
        <end position="70"/>
    </location>
</feature>
<reference evidence="2 3" key="1">
    <citation type="submission" date="2023-07" db="EMBL/GenBank/DDBJ databases">
        <authorList>
            <person name="Girao M."/>
            <person name="Carvalho M.F."/>
        </authorList>
    </citation>
    <scope>NUCLEOTIDE SEQUENCE [LARGE SCALE GENOMIC DNA]</scope>
    <source>
        <strain evidence="2 3">YIM65754</strain>
    </source>
</reference>
<dbReference type="Proteomes" id="UP001336020">
    <property type="component" value="Unassembled WGS sequence"/>
</dbReference>
<dbReference type="EMBL" id="JAUTXY010000016">
    <property type="protein sequence ID" value="MEE2061114.1"/>
    <property type="molecule type" value="Genomic_DNA"/>
</dbReference>
<protein>
    <submittedName>
        <fullName evidence="2">Uncharacterized protein</fullName>
    </submittedName>
</protein>
<keyword evidence="1" id="KW-0812">Transmembrane</keyword>
<dbReference type="RefSeq" id="WP_330136295.1">
    <property type="nucleotide sequence ID" value="NZ_JAUTXY010000016.1"/>
</dbReference>
<feature type="transmembrane region" description="Helical" evidence="1">
    <location>
        <begin position="23"/>
        <end position="45"/>
    </location>
</feature>
<accession>A0ABU7LHS9</accession>
<organism evidence="2 3">
    <name type="scientific">Rhodococcus artemisiae</name>
    <dbReference type="NCBI Taxonomy" id="714159"/>
    <lineage>
        <taxon>Bacteria</taxon>
        <taxon>Bacillati</taxon>
        <taxon>Actinomycetota</taxon>
        <taxon>Actinomycetes</taxon>
        <taxon>Mycobacteriales</taxon>
        <taxon>Nocardiaceae</taxon>
        <taxon>Rhodococcus</taxon>
    </lineage>
</organism>
<evidence type="ECO:0000313" key="2">
    <source>
        <dbReference type="EMBL" id="MEE2061114.1"/>
    </source>
</evidence>
<sequence length="144" mass="15093">MTVDPATALPDVPALPPEPRRGVVALLVFDGFLCAILSVMFLGLYIGSVPFPITILLAAVLDLLLVMAVYSETGSFRTAMLPLAAWLLGFAACLAVGPGGDQLVMADWRVLMLPVAALLPAGGYLFSARIKAIMQGARPPAQQS</sequence>
<evidence type="ECO:0000313" key="3">
    <source>
        <dbReference type="Proteomes" id="UP001336020"/>
    </source>
</evidence>
<keyword evidence="3" id="KW-1185">Reference proteome</keyword>
<keyword evidence="1" id="KW-0472">Membrane</keyword>
<comment type="caution">
    <text evidence="2">The sequence shown here is derived from an EMBL/GenBank/DDBJ whole genome shotgun (WGS) entry which is preliminary data.</text>
</comment>